<dbReference type="EMBL" id="FWWU01000006">
    <property type="protein sequence ID" value="SMB83207.1"/>
    <property type="molecule type" value="Genomic_DNA"/>
</dbReference>
<dbReference type="AlphaFoldDB" id="A0A1W1UQ34"/>
<keyword evidence="3" id="KW-1185">Reference proteome</keyword>
<evidence type="ECO:0000313" key="2">
    <source>
        <dbReference type="EMBL" id="SMB83207.1"/>
    </source>
</evidence>
<evidence type="ECO:0000313" key="3">
    <source>
        <dbReference type="Proteomes" id="UP000192582"/>
    </source>
</evidence>
<name>A0A1W1UQ34_9DEIO</name>
<organism evidence="2 3">
    <name type="scientific">Deinococcus hopiensis KR-140</name>
    <dbReference type="NCBI Taxonomy" id="695939"/>
    <lineage>
        <taxon>Bacteria</taxon>
        <taxon>Thermotogati</taxon>
        <taxon>Deinococcota</taxon>
        <taxon>Deinococci</taxon>
        <taxon>Deinococcales</taxon>
        <taxon>Deinococcaceae</taxon>
        <taxon>Deinococcus</taxon>
    </lineage>
</organism>
<dbReference type="Gene3D" id="3.30.450.40">
    <property type="match status" value="1"/>
</dbReference>
<protein>
    <submittedName>
        <fullName evidence="2">GAF domain-containing protein</fullName>
    </submittedName>
</protein>
<dbReference type="InterPro" id="IPR029016">
    <property type="entry name" value="GAF-like_dom_sf"/>
</dbReference>
<gene>
    <name evidence="2" type="ORF">SAMN00790413_04306</name>
</gene>
<dbReference type="SMART" id="SM00065">
    <property type="entry name" value="GAF"/>
    <property type="match status" value="1"/>
</dbReference>
<accession>A0A1W1UQ34</accession>
<dbReference type="InterPro" id="IPR035965">
    <property type="entry name" value="PAS-like_dom_sf"/>
</dbReference>
<dbReference type="SUPFAM" id="SSF55781">
    <property type="entry name" value="GAF domain-like"/>
    <property type="match status" value="1"/>
</dbReference>
<proteinExistence type="predicted"/>
<dbReference type="InterPro" id="IPR013656">
    <property type="entry name" value="PAS_4"/>
</dbReference>
<dbReference type="Pfam" id="PF08448">
    <property type="entry name" value="PAS_4"/>
    <property type="match status" value="1"/>
</dbReference>
<dbReference type="STRING" id="695939.SAMN00790413_04306"/>
<dbReference type="Pfam" id="PF13188">
    <property type="entry name" value="PAS_8"/>
    <property type="match status" value="1"/>
</dbReference>
<dbReference type="Proteomes" id="UP000192582">
    <property type="component" value="Unassembled WGS sequence"/>
</dbReference>
<evidence type="ECO:0000259" key="1">
    <source>
        <dbReference type="SMART" id="SM00065"/>
    </source>
</evidence>
<reference evidence="2 3" key="1">
    <citation type="submission" date="2017-04" db="EMBL/GenBank/DDBJ databases">
        <authorList>
            <person name="Afonso C.L."/>
            <person name="Miller P.J."/>
            <person name="Scott M.A."/>
            <person name="Spackman E."/>
            <person name="Goraichik I."/>
            <person name="Dimitrov K.M."/>
            <person name="Suarez D.L."/>
            <person name="Swayne D.E."/>
        </authorList>
    </citation>
    <scope>NUCLEOTIDE SEQUENCE [LARGE SCALE GENOMIC DNA]</scope>
    <source>
        <strain evidence="2 3">KR-140</strain>
    </source>
</reference>
<dbReference type="SUPFAM" id="SSF55785">
    <property type="entry name" value="PYP-like sensor domain (PAS domain)"/>
    <property type="match status" value="2"/>
</dbReference>
<feature type="domain" description="GAF" evidence="1">
    <location>
        <begin position="138"/>
        <end position="287"/>
    </location>
</feature>
<dbReference type="InterPro" id="IPR003018">
    <property type="entry name" value="GAF"/>
</dbReference>
<dbReference type="Gene3D" id="3.30.450.20">
    <property type="entry name" value="PAS domain"/>
    <property type="match status" value="2"/>
</dbReference>
<dbReference type="InterPro" id="IPR000014">
    <property type="entry name" value="PAS"/>
</dbReference>
<sequence length="419" mass="45134">MALFAYPAAILDRNLSYLALNEAHAALNGKSQHDHLRRPISEVAPALSAHLDRNFKQVLESGIPLLDRRVLLGHAQEMGTVQPWFVSVAPLQNASAVPAALLFTCREERSASLQLPSSLGDLGARLFQLSTDIAKAQSVQDVVHLILAQALPIIGAIAGGLSLLTDDRTALKVLGASGYDFALIRAWPAVPLSLSIPATDAVQERQSLFLTFPEVQAHYAQAADTPSYAEQAHVALPLMVDDQVIGALTLNFPDRVRFTQGEQNVMTALADNCAQAIVRLQRQESERAERQALEEGATLFRTVFSEASIGVAMVDPRLRIGESNPAFAQLTGLSQVPGTSLMQEGHGLRELGVMVATVRQTRRSMLRQPLLINRQGGAEETLLVDCLPMVNGQGVLTGAACLLRAPFLVEPGLPSRTDT</sequence>
<dbReference type="Pfam" id="PF13185">
    <property type="entry name" value="GAF_2"/>
    <property type="match status" value="1"/>
</dbReference>